<proteinExistence type="predicted"/>
<dbReference type="AlphaFoldDB" id="A0A9Q3HGV8"/>
<keyword evidence="3" id="KW-1185">Reference proteome</keyword>
<evidence type="ECO:0000313" key="3">
    <source>
        <dbReference type="Proteomes" id="UP000765509"/>
    </source>
</evidence>
<name>A0A9Q3HGV8_9BASI</name>
<gene>
    <name evidence="2" type="ORF">O181_041819</name>
</gene>
<protein>
    <submittedName>
        <fullName evidence="2">Uncharacterized protein</fullName>
    </submittedName>
</protein>
<dbReference type="EMBL" id="AVOT02016653">
    <property type="protein sequence ID" value="MBW0502104.1"/>
    <property type="molecule type" value="Genomic_DNA"/>
</dbReference>
<comment type="caution">
    <text evidence="2">The sequence shown here is derived from an EMBL/GenBank/DDBJ whole genome shotgun (WGS) entry which is preliminary data.</text>
</comment>
<evidence type="ECO:0000313" key="2">
    <source>
        <dbReference type="EMBL" id="MBW0502104.1"/>
    </source>
</evidence>
<dbReference type="Proteomes" id="UP000765509">
    <property type="component" value="Unassembled WGS sequence"/>
</dbReference>
<reference evidence="2" key="1">
    <citation type="submission" date="2021-03" db="EMBL/GenBank/DDBJ databases">
        <title>Draft genome sequence of rust myrtle Austropuccinia psidii MF-1, a brazilian biotype.</title>
        <authorList>
            <person name="Quecine M.C."/>
            <person name="Pachon D.M.R."/>
            <person name="Bonatelli M.L."/>
            <person name="Correr F.H."/>
            <person name="Franceschini L.M."/>
            <person name="Leite T.F."/>
            <person name="Margarido G.R.A."/>
            <person name="Almeida C.A."/>
            <person name="Ferrarezi J.A."/>
            <person name="Labate C.A."/>
        </authorList>
    </citation>
    <scope>NUCLEOTIDE SEQUENCE</scope>
    <source>
        <strain evidence="2">MF-1</strain>
    </source>
</reference>
<feature type="region of interest" description="Disordered" evidence="1">
    <location>
        <begin position="72"/>
        <end position="92"/>
    </location>
</feature>
<sequence length="92" mass="10669">MTDACDACQQAHNKFSFVVQPFRPHTKRSSRPRRPCEDSFVVNNDEMIPKQEWMPEPQTGRQEQFRTIIPVPSSIDFSTPPPRLPFNGHFTP</sequence>
<accession>A0A9Q3HGV8</accession>
<organism evidence="2 3">
    <name type="scientific">Austropuccinia psidii MF-1</name>
    <dbReference type="NCBI Taxonomy" id="1389203"/>
    <lineage>
        <taxon>Eukaryota</taxon>
        <taxon>Fungi</taxon>
        <taxon>Dikarya</taxon>
        <taxon>Basidiomycota</taxon>
        <taxon>Pucciniomycotina</taxon>
        <taxon>Pucciniomycetes</taxon>
        <taxon>Pucciniales</taxon>
        <taxon>Sphaerophragmiaceae</taxon>
        <taxon>Austropuccinia</taxon>
    </lineage>
</organism>
<evidence type="ECO:0000256" key="1">
    <source>
        <dbReference type="SAM" id="MobiDB-lite"/>
    </source>
</evidence>